<dbReference type="AlphaFoldDB" id="A0A9D4URC9"/>
<feature type="region of interest" description="Disordered" evidence="1">
    <location>
        <begin position="1"/>
        <end position="27"/>
    </location>
</feature>
<evidence type="ECO:0000256" key="1">
    <source>
        <dbReference type="SAM" id="MobiDB-lite"/>
    </source>
</evidence>
<name>A0A9D4URC9_ADICA</name>
<feature type="compositionally biased region" description="Basic and acidic residues" evidence="1">
    <location>
        <begin position="10"/>
        <end position="20"/>
    </location>
</feature>
<accession>A0A9D4URC9</accession>
<evidence type="ECO:0000313" key="2">
    <source>
        <dbReference type="EMBL" id="KAI5072422.1"/>
    </source>
</evidence>
<protein>
    <submittedName>
        <fullName evidence="2">Uncharacterized protein</fullName>
    </submittedName>
</protein>
<organism evidence="2 3">
    <name type="scientific">Adiantum capillus-veneris</name>
    <name type="common">Maidenhair fern</name>
    <dbReference type="NCBI Taxonomy" id="13818"/>
    <lineage>
        <taxon>Eukaryota</taxon>
        <taxon>Viridiplantae</taxon>
        <taxon>Streptophyta</taxon>
        <taxon>Embryophyta</taxon>
        <taxon>Tracheophyta</taxon>
        <taxon>Polypodiopsida</taxon>
        <taxon>Polypodiidae</taxon>
        <taxon>Polypodiales</taxon>
        <taxon>Pteridineae</taxon>
        <taxon>Pteridaceae</taxon>
        <taxon>Vittarioideae</taxon>
        <taxon>Adiantum</taxon>
    </lineage>
</organism>
<comment type="caution">
    <text evidence="2">The sequence shown here is derived from an EMBL/GenBank/DDBJ whole genome shotgun (WGS) entry which is preliminary data.</text>
</comment>
<dbReference type="EMBL" id="JABFUD020000012">
    <property type="protein sequence ID" value="KAI5072422.1"/>
    <property type="molecule type" value="Genomic_DNA"/>
</dbReference>
<keyword evidence="3" id="KW-1185">Reference proteome</keyword>
<dbReference type="Proteomes" id="UP000886520">
    <property type="component" value="Chromosome 12"/>
</dbReference>
<gene>
    <name evidence="2" type="ORF">GOP47_0012528</name>
</gene>
<proteinExistence type="predicted"/>
<reference evidence="2" key="1">
    <citation type="submission" date="2021-01" db="EMBL/GenBank/DDBJ databases">
        <title>Adiantum capillus-veneris genome.</title>
        <authorList>
            <person name="Fang Y."/>
            <person name="Liao Q."/>
        </authorList>
    </citation>
    <scope>NUCLEOTIDE SEQUENCE</scope>
    <source>
        <strain evidence="2">H3</strain>
        <tissue evidence="2">Leaf</tissue>
    </source>
</reference>
<sequence length="257" mass="28894">MSGTKRRRESKGEWKGETPRRFKGPSPLIRNAQDLRRSVRRWIDEPFRWRPTRVANGQYRMTVSAMVGNVHQSSQVYEEGCGNSCALLACMVAEWILLHPGFSAPSSHNLDALFPAVMQIQEDFKTKSEYRELDEVLKTEFKGRLHISREFCGHVGSPSRENLGSTNWDVGDHLLAGPIGKVFDKSNASFGSSTLSGPSFTSSSIVLMCLPSTRVPSFTTPPTPVVDTVRRRVPPLVSVTSFTCFHIRNMKQLCFMR</sequence>
<evidence type="ECO:0000313" key="3">
    <source>
        <dbReference type="Proteomes" id="UP000886520"/>
    </source>
</evidence>